<dbReference type="GO" id="GO:0004175">
    <property type="term" value="F:endopeptidase activity"/>
    <property type="evidence" value="ECO:0007669"/>
    <property type="project" value="UniProtKB-ARBA"/>
</dbReference>
<name>V5Z4T6_9GAMM</name>
<organism evidence="3 4">
    <name type="scientific">Erwinia piriflorinigrans CFBP 5888</name>
    <dbReference type="NCBI Taxonomy" id="1161919"/>
    <lineage>
        <taxon>Bacteria</taxon>
        <taxon>Pseudomonadati</taxon>
        <taxon>Pseudomonadota</taxon>
        <taxon>Gammaproteobacteria</taxon>
        <taxon>Enterobacterales</taxon>
        <taxon>Erwiniaceae</taxon>
        <taxon>Erwinia</taxon>
    </lineage>
</organism>
<dbReference type="PANTHER" id="PTHR36435:SF1">
    <property type="entry name" value="CAAX AMINO TERMINAL PROTEASE FAMILY PROTEIN"/>
    <property type="match status" value="1"/>
</dbReference>
<dbReference type="Proteomes" id="UP000018217">
    <property type="component" value="Unassembled WGS sequence"/>
</dbReference>
<keyword evidence="1" id="KW-1133">Transmembrane helix</keyword>
<dbReference type="GO" id="GO:0080120">
    <property type="term" value="P:CAAX-box protein maturation"/>
    <property type="evidence" value="ECO:0007669"/>
    <property type="project" value="UniProtKB-ARBA"/>
</dbReference>
<comment type="caution">
    <text evidence="3">The sequence shown here is derived from an EMBL/GenBank/DDBJ whole genome shotgun (WGS) entry which is preliminary data.</text>
</comment>
<dbReference type="OrthoDB" id="158986at2"/>
<dbReference type="InterPro" id="IPR003675">
    <property type="entry name" value="Rce1/LyrA-like_dom"/>
</dbReference>
<sequence length="218" mass="24369">MTPASDNVNHTLLCCGAFMMWYSIALLVNHFPCIDTLKSQGLLMPVTCLLEFAALVPIYRWYTRQFAEIPLGILRTRQVLLFSALLLAAIGSQSWYLRPETWALSQTGNSQLGLISFCLAVVILAPIFEEILFRGFILHAFLLWAPAQRLACSLVTSIIFALLHTQYAHLQTLIALTVLSLLLCAARLVSGGLKLPIYLHMLNNFLGVAPLLWQNIIR</sequence>
<feature type="transmembrane region" description="Helical" evidence="1">
    <location>
        <begin position="79"/>
        <end position="97"/>
    </location>
</feature>
<feature type="domain" description="CAAX prenyl protease 2/Lysostaphin resistance protein A-like" evidence="2">
    <location>
        <begin position="114"/>
        <end position="206"/>
    </location>
</feature>
<dbReference type="STRING" id="1161919.EPIR_0981"/>
<dbReference type="EMBL" id="CAHS01000013">
    <property type="protein sequence ID" value="CCG86346.1"/>
    <property type="molecule type" value="Genomic_DNA"/>
</dbReference>
<protein>
    <submittedName>
        <fullName evidence="3">Putative 24,3 kDa protein (URF 1)</fullName>
    </submittedName>
</protein>
<feature type="transmembrane region" description="Helical" evidence="1">
    <location>
        <begin position="12"/>
        <end position="30"/>
    </location>
</feature>
<dbReference type="Pfam" id="PF02517">
    <property type="entry name" value="Rce1-like"/>
    <property type="match status" value="1"/>
</dbReference>
<dbReference type="AlphaFoldDB" id="V5Z4T6"/>
<evidence type="ECO:0000259" key="2">
    <source>
        <dbReference type="Pfam" id="PF02517"/>
    </source>
</evidence>
<dbReference type="RefSeq" id="WP_023654162.1">
    <property type="nucleotide sequence ID" value="NZ_CAHS01000013.1"/>
</dbReference>
<dbReference type="InterPro" id="IPR052710">
    <property type="entry name" value="CAAX_protease"/>
</dbReference>
<evidence type="ECO:0000256" key="1">
    <source>
        <dbReference type="SAM" id="Phobius"/>
    </source>
</evidence>
<gene>
    <name evidence="3" type="primary">yprA</name>
    <name evidence="3" type="ORF">EPIR_0981</name>
</gene>
<reference evidence="3 4" key="1">
    <citation type="journal article" date="2013" name="Syst. Appl. Microbiol.">
        <title>Phylogenetic position and virulence apparatus of the pear flower necrosis pathogen Erwinia piriflorinigrans CFBP 5888T as assessed by comparative genomics.</title>
        <authorList>
            <person name="Smits T.H."/>
            <person name="Rezzonico F."/>
            <person name="Lopez M.M."/>
            <person name="Blom J."/>
            <person name="Goesmann A."/>
            <person name="Frey J.E."/>
            <person name="Duffy B."/>
        </authorList>
    </citation>
    <scope>NUCLEOTIDE SEQUENCE [LARGE SCALE GENOMIC DNA]</scope>
    <source>
        <strain evidence="4">CFBP5888</strain>
    </source>
</reference>
<feature type="transmembrane region" description="Helical" evidence="1">
    <location>
        <begin position="109"/>
        <end position="128"/>
    </location>
</feature>
<keyword evidence="1" id="KW-0812">Transmembrane</keyword>
<evidence type="ECO:0000313" key="4">
    <source>
        <dbReference type="Proteomes" id="UP000018217"/>
    </source>
</evidence>
<feature type="transmembrane region" description="Helical" evidence="1">
    <location>
        <begin position="140"/>
        <end position="163"/>
    </location>
</feature>
<keyword evidence="4" id="KW-1185">Reference proteome</keyword>
<feature type="transmembrane region" description="Helical" evidence="1">
    <location>
        <begin position="169"/>
        <end position="190"/>
    </location>
</feature>
<evidence type="ECO:0000313" key="3">
    <source>
        <dbReference type="EMBL" id="CCG86346.1"/>
    </source>
</evidence>
<dbReference type="PANTHER" id="PTHR36435">
    <property type="entry name" value="SLR1288 PROTEIN"/>
    <property type="match status" value="1"/>
</dbReference>
<feature type="transmembrane region" description="Helical" evidence="1">
    <location>
        <begin position="42"/>
        <end position="59"/>
    </location>
</feature>
<keyword evidence="1" id="KW-0472">Membrane</keyword>
<proteinExistence type="predicted"/>
<accession>V5Z4T6</accession>